<keyword evidence="2" id="KW-0067">ATP-binding</keyword>
<dbReference type="Pfam" id="PF00069">
    <property type="entry name" value="Pkinase"/>
    <property type="match status" value="1"/>
</dbReference>
<dbReference type="GO" id="GO:0005737">
    <property type="term" value="C:cytoplasm"/>
    <property type="evidence" value="ECO:0007669"/>
    <property type="project" value="TreeGrafter"/>
</dbReference>
<evidence type="ECO:0000313" key="6">
    <source>
        <dbReference type="Proteomes" id="UP001458880"/>
    </source>
</evidence>
<dbReference type="AlphaFoldDB" id="A0AAW1MHT2"/>
<dbReference type="SUPFAM" id="SSF56112">
    <property type="entry name" value="Protein kinase-like (PK-like)"/>
    <property type="match status" value="1"/>
</dbReference>
<keyword evidence="1" id="KW-0547">Nucleotide-binding</keyword>
<dbReference type="Gene3D" id="1.10.510.10">
    <property type="entry name" value="Transferase(Phosphotransferase) domain 1"/>
    <property type="match status" value="1"/>
</dbReference>
<keyword evidence="5" id="KW-0418">Kinase</keyword>
<dbReference type="PROSITE" id="PS50011">
    <property type="entry name" value="PROTEIN_KINASE_DOM"/>
    <property type="match status" value="1"/>
</dbReference>
<evidence type="ECO:0000259" key="4">
    <source>
        <dbReference type="PROSITE" id="PS50011"/>
    </source>
</evidence>
<reference evidence="5 6" key="1">
    <citation type="journal article" date="2024" name="BMC Genomics">
        <title>De novo assembly and annotation of Popillia japonica's genome with initial clues to its potential as an invasive pest.</title>
        <authorList>
            <person name="Cucini C."/>
            <person name="Boschi S."/>
            <person name="Funari R."/>
            <person name="Cardaioli E."/>
            <person name="Iannotti N."/>
            <person name="Marturano G."/>
            <person name="Paoli F."/>
            <person name="Bruttini M."/>
            <person name="Carapelli A."/>
            <person name="Frati F."/>
            <person name="Nardi F."/>
        </authorList>
    </citation>
    <scope>NUCLEOTIDE SEQUENCE [LARGE SCALE GENOMIC DNA]</scope>
    <source>
        <strain evidence="5">DMR45628</strain>
    </source>
</reference>
<comment type="caution">
    <text evidence="5">The sequence shown here is derived from an EMBL/GenBank/DDBJ whole genome shotgun (WGS) entry which is preliminary data.</text>
</comment>
<feature type="region of interest" description="Disordered" evidence="3">
    <location>
        <begin position="456"/>
        <end position="506"/>
    </location>
</feature>
<feature type="compositionally biased region" description="Polar residues" evidence="3">
    <location>
        <begin position="469"/>
        <end position="485"/>
    </location>
</feature>
<feature type="region of interest" description="Disordered" evidence="3">
    <location>
        <begin position="329"/>
        <end position="377"/>
    </location>
</feature>
<evidence type="ECO:0000313" key="5">
    <source>
        <dbReference type="EMBL" id="KAK9745794.1"/>
    </source>
</evidence>
<keyword evidence="5" id="KW-0808">Transferase</keyword>
<evidence type="ECO:0000256" key="2">
    <source>
        <dbReference type="ARBA" id="ARBA00022840"/>
    </source>
</evidence>
<organism evidence="5 6">
    <name type="scientific">Popillia japonica</name>
    <name type="common">Japanese beetle</name>
    <dbReference type="NCBI Taxonomy" id="7064"/>
    <lineage>
        <taxon>Eukaryota</taxon>
        <taxon>Metazoa</taxon>
        <taxon>Ecdysozoa</taxon>
        <taxon>Arthropoda</taxon>
        <taxon>Hexapoda</taxon>
        <taxon>Insecta</taxon>
        <taxon>Pterygota</taxon>
        <taxon>Neoptera</taxon>
        <taxon>Endopterygota</taxon>
        <taxon>Coleoptera</taxon>
        <taxon>Polyphaga</taxon>
        <taxon>Scarabaeiformia</taxon>
        <taxon>Scarabaeidae</taxon>
        <taxon>Rutelinae</taxon>
        <taxon>Popillia</taxon>
    </lineage>
</organism>
<sequence>MGKLLRVSLTPKQSEQPINIKNIPFRIAMNKGSLKIVIDFDEMKCIGEFGNLYYLVMELVGGGDLCSFIKAQRNGKLDERCTRVYARQLVSAISHMHGIGIVHRDLKMENLMLNSIHTQIKIVDFGLSNTYTDSNPLRTHCGSPEYAAPELFIEGKHYGPEVDLWSLGVILYGMVVGQLPFVTIRENNMTSQERRKKLLEQINKGIATPHRKAMTLFSNEFKGMIGRLLVPDAPKRITIKELIFHPWITEKGRKAVRSNPLKKLDRQHQTIIMKDMSALLRISLTEVDFAIKSEPQEGDGITRVVIDQTSNYVTPRSRGVVAKVEKIGDQKRKENLRSAPLPKASTKQIPPTPGRQLLSAQRPSVPKSVHTPTIEEKSTKKRIIPKFLLSKYEKSSTPKHPTDFVTIKKTSMSADEYNRAAKISCQLAQKSVVNRVTAKHPIENVLRLDYSRTPLSVTPRLHTPRPPSSLATPTAAKRSTSAQVSEESKTDPKPVNLRLSERLPPK</sequence>
<dbReference type="Proteomes" id="UP001458880">
    <property type="component" value="Unassembled WGS sequence"/>
</dbReference>
<protein>
    <submittedName>
        <fullName evidence="5">Protein kinase domain</fullName>
    </submittedName>
</protein>
<evidence type="ECO:0000256" key="3">
    <source>
        <dbReference type="SAM" id="MobiDB-lite"/>
    </source>
</evidence>
<dbReference type="InterPro" id="IPR000719">
    <property type="entry name" value="Prot_kinase_dom"/>
</dbReference>
<dbReference type="EMBL" id="JASPKY010000045">
    <property type="protein sequence ID" value="KAK9745794.1"/>
    <property type="molecule type" value="Genomic_DNA"/>
</dbReference>
<dbReference type="InterPro" id="IPR011009">
    <property type="entry name" value="Kinase-like_dom_sf"/>
</dbReference>
<name>A0AAW1MHT2_POPJA</name>
<proteinExistence type="predicted"/>
<accession>A0AAW1MHT2</accession>
<dbReference type="GO" id="GO:0005524">
    <property type="term" value="F:ATP binding"/>
    <property type="evidence" value="ECO:0007669"/>
    <property type="project" value="UniProtKB-KW"/>
</dbReference>
<dbReference type="PANTHER" id="PTHR24346">
    <property type="entry name" value="MAP/MICROTUBULE AFFINITY-REGULATING KINASE"/>
    <property type="match status" value="1"/>
</dbReference>
<dbReference type="GO" id="GO:0035556">
    <property type="term" value="P:intracellular signal transduction"/>
    <property type="evidence" value="ECO:0007669"/>
    <property type="project" value="TreeGrafter"/>
</dbReference>
<feature type="domain" description="Protein kinase" evidence="4">
    <location>
        <begin position="1"/>
        <end position="248"/>
    </location>
</feature>
<dbReference type="GO" id="GO:0004674">
    <property type="term" value="F:protein serine/threonine kinase activity"/>
    <property type="evidence" value="ECO:0007669"/>
    <property type="project" value="TreeGrafter"/>
</dbReference>
<dbReference type="InterPro" id="IPR008271">
    <property type="entry name" value="Ser/Thr_kinase_AS"/>
</dbReference>
<keyword evidence="6" id="KW-1185">Reference proteome</keyword>
<gene>
    <name evidence="5" type="ORF">QE152_g6627</name>
</gene>
<dbReference type="PANTHER" id="PTHR24346:SF79">
    <property type="entry name" value="PROTEIN KINASE DOMAIN-CONTAINING PROTEIN"/>
    <property type="match status" value="1"/>
</dbReference>
<evidence type="ECO:0000256" key="1">
    <source>
        <dbReference type="ARBA" id="ARBA00022741"/>
    </source>
</evidence>
<dbReference type="SMART" id="SM00220">
    <property type="entry name" value="S_TKc"/>
    <property type="match status" value="1"/>
</dbReference>
<dbReference type="PROSITE" id="PS00108">
    <property type="entry name" value="PROTEIN_KINASE_ST"/>
    <property type="match status" value="1"/>
</dbReference>